<dbReference type="GO" id="GO:0005664">
    <property type="term" value="C:nuclear origin of replication recognition complex"/>
    <property type="evidence" value="ECO:0007669"/>
    <property type="project" value="TreeGrafter"/>
</dbReference>
<dbReference type="Pfam" id="PF21639">
    <property type="entry name" value="ORC5_lid"/>
    <property type="match status" value="1"/>
</dbReference>
<comment type="caution">
    <text evidence="11">The sequence shown here is derived from an EMBL/GenBank/DDBJ whole genome shotgun (WGS) entry which is preliminary data.</text>
</comment>
<feature type="domain" description="Origin recognition complex subunit 5 C-terminal" evidence="9">
    <location>
        <begin position="318"/>
        <end position="443"/>
    </location>
</feature>
<dbReference type="PANTHER" id="PTHR12705">
    <property type="entry name" value="ORIGIN RECOGNITION COMPLEX SUBUNIT 5"/>
    <property type="match status" value="1"/>
</dbReference>
<keyword evidence="12" id="KW-1185">Reference proteome</keyword>
<evidence type="ECO:0000259" key="8">
    <source>
        <dbReference type="Pfam" id="PF13191"/>
    </source>
</evidence>
<comment type="subcellular location">
    <subcellularLocation>
        <location evidence="1">Nucleus</location>
    </subcellularLocation>
</comment>
<evidence type="ECO:0000256" key="7">
    <source>
        <dbReference type="ARBA" id="ARBA00069657"/>
    </source>
</evidence>
<feature type="domain" description="ORC5 lid" evidence="10">
    <location>
        <begin position="214"/>
        <end position="278"/>
    </location>
</feature>
<evidence type="ECO:0000256" key="2">
    <source>
        <dbReference type="ARBA" id="ARBA00006269"/>
    </source>
</evidence>
<reference evidence="11" key="1">
    <citation type="journal article" date="2023" name="Mol. Biol. Evol.">
        <title>Third-Generation Sequencing Reveals the Adaptive Role of the Epigenome in Three Deep-Sea Polychaetes.</title>
        <authorList>
            <person name="Perez M."/>
            <person name="Aroh O."/>
            <person name="Sun Y."/>
            <person name="Lan Y."/>
            <person name="Juniper S.K."/>
            <person name="Young C.R."/>
            <person name="Angers B."/>
            <person name="Qian P.Y."/>
        </authorList>
    </citation>
    <scope>NUCLEOTIDE SEQUENCE</scope>
    <source>
        <strain evidence="11">R07B-5</strain>
    </source>
</reference>
<keyword evidence="4" id="KW-0547">Nucleotide-binding</keyword>
<keyword evidence="6" id="KW-0539">Nucleus</keyword>
<evidence type="ECO:0000256" key="6">
    <source>
        <dbReference type="ARBA" id="ARBA00023242"/>
    </source>
</evidence>
<dbReference type="GO" id="GO:0003688">
    <property type="term" value="F:DNA replication origin binding"/>
    <property type="evidence" value="ECO:0007669"/>
    <property type="project" value="TreeGrafter"/>
</dbReference>
<dbReference type="InterPro" id="IPR041664">
    <property type="entry name" value="AAA_16"/>
</dbReference>
<dbReference type="Proteomes" id="UP001209878">
    <property type="component" value="Unassembled WGS sequence"/>
</dbReference>
<dbReference type="InterPro" id="IPR027417">
    <property type="entry name" value="P-loop_NTPase"/>
</dbReference>
<evidence type="ECO:0000256" key="5">
    <source>
        <dbReference type="ARBA" id="ARBA00022840"/>
    </source>
</evidence>
<gene>
    <name evidence="11" type="ORF">NP493_626g00025</name>
</gene>
<evidence type="ECO:0000259" key="9">
    <source>
        <dbReference type="Pfam" id="PF14630"/>
    </source>
</evidence>
<dbReference type="InterPro" id="IPR048866">
    <property type="entry name" value="ORC5_lid"/>
</dbReference>
<dbReference type="FunFam" id="3.40.50.300:FF:000673">
    <property type="entry name" value="Origin recognition complex subunit 5"/>
    <property type="match status" value="1"/>
</dbReference>
<keyword evidence="5" id="KW-0067">ATP-binding</keyword>
<feature type="domain" description="Orc1-like AAA ATPase" evidence="8">
    <location>
        <begin position="15"/>
        <end position="164"/>
    </location>
</feature>
<sequence>MSSDMDDAVSAVCEKVPCRRQQAQLLTLLFGKKDQVVVPSLFLYGHTATGKSLLVDTLLTQLKARYVVVNCVECYTAKLVYESILNKLSGIIPSPSNDYAIYRRCDNMDDFVRHLCLVEKQNDTSGETTYIVFDKAERLRNMQANLLPVFLRLQELTGGLNVCVLLLSEIMIWSDQCCDELLEIMTLDCPCVVSDELLEIMTLDCPPDYSSQFYSSYLKLLLSVFHSVCRNLSELRHLAWLNFDKYVEPIKKGDASLEDNRKLWRNVEPHLRRALRTVYLREVSSAQWERLQQTEESLCAKATDKALQGVSSWVTMELPYYSKYLLIAAYIASYNPAKSDRKFFAKHSGRVNKRVEMRAHKKLEQTNNQLLGPKPFPLDRLMAIFYVIVEGKVALSANIYSQISSLVTLGLMMQISSSEPLDAPRYKCLISLQFVKSVARCVGHSPRVQYVHLSTYHVFLEVLGFVV</sequence>
<comment type="similarity">
    <text evidence="2">Belongs to the ORC5 family.</text>
</comment>
<evidence type="ECO:0000256" key="1">
    <source>
        <dbReference type="ARBA" id="ARBA00004123"/>
    </source>
</evidence>
<dbReference type="InterPro" id="IPR047088">
    <property type="entry name" value="ORC5_C"/>
</dbReference>
<dbReference type="AlphaFoldDB" id="A0AAD9KTG1"/>
<dbReference type="Pfam" id="PF14630">
    <property type="entry name" value="ORC5_C"/>
    <property type="match status" value="1"/>
</dbReference>
<evidence type="ECO:0000313" key="12">
    <source>
        <dbReference type="Proteomes" id="UP001209878"/>
    </source>
</evidence>
<protein>
    <recommendedName>
        <fullName evidence="7">Origin recognition complex subunit 5</fullName>
    </recommendedName>
</protein>
<evidence type="ECO:0000313" key="11">
    <source>
        <dbReference type="EMBL" id="KAK2176990.1"/>
    </source>
</evidence>
<dbReference type="Pfam" id="PF13191">
    <property type="entry name" value="AAA_16"/>
    <property type="match status" value="1"/>
</dbReference>
<evidence type="ECO:0000259" key="10">
    <source>
        <dbReference type="Pfam" id="PF21639"/>
    </source>
</evidence>
<evidence type="ECO:0000256" key="4">
    <source>
        <dbReference type="ARBA" id="ARBA00022741"/>
    </source>
</evidence>
<name>A0AAD9KTG1_RIDPI</name>
<dbReference type="GO" id="GO:0005524">
    <property type="term" value="F:ATP binding"/>
    <property type="evidence" value="ECO:0007669"/>
    <property type="project" value="UniProtKB-KW"/>
</dbReference>
<evidence type="ECO:0000256" key="3">
    <source>
        <dbReference type="ARBA" id="ARBA00022705"/>
    </source>
</evidence>
<dbReference type="GO" id="GO:0006270">
    <property type="term" value="P:DNA replication initiation"/>
    <property type="evidence" value="ECO:0007669"/>
    <property type="project" value="TreeGrafter"/>
</dbReference>
<dbReference type="EMBL" id="JAODUO010000625">
    <property type="protein sequence ID" value="KAK2176990.1"/>
    <property type="molecule type" value="Genomic_DNA"/>
</dbReference>
<accession>A0AAD9KTG1</accession>
<organism evidence="11 12">
    <name type="scientific">Ridgeia piscesae</name>
    <name type="common">Tubeworm</name>
    <dbReference type="NCBI Taxonomy" id="27915"/>
    <lineage>
        <taxon>Eukaryota</taxon>
        <taxon>Metazoa</taxon>
        <taxon>Spiralia</taxon>
        <taxon>Lophotrochozoa</taxon>
        <taxon>Annelida</taxon>
        <taxon>Polychaeta</taxon>
        <taxon>Sedentaria</taxon>
        <taxon>Canalipalpata</taxon>
        <taxon>Sabellida</taxon>
        <taxon>Siboglinidae</taxon>
        <taxon>Ridgeia</taxon>
    </lineage>
</organism>
<proteinExistence type="inferred from homology"/>
<dbReference type="PANTHER" id="PTHR12705:SF0">
    <property type="entry name" value="ORIGIN RECOGNITION COMPLEX SUBUNIT 5"/>
    <property type="match status" value="1"/>
</dbReference>
<dbReference type="Gene3D" id="3.40.50.300">
    <property type="entry name" value="P-loop containing nucleotide triphosphate hydrolases"/>
    <property type="match status" value="1"/>
</dbReference>
<keyword evidence="3" id="KW-0235">DNA replication</keyword>
<dbReference type="InterPro" id="IPR020796">
    <property type="entry name" value="ORC5"/>
</dbReference>
<dbReference type="SUPFAM" id="SSF52540">
    <property type="entry name" value="P-loop containing nucleoside triphosphate hydrolases"/>
    <property type="match status" value="1"/>
</dbReference>